<dbReference type="AlphaFoldDB" id="A0AAJ0CLI1"/>
<sequence length="151" mass="17453">MYDARCEDETEFLEKLNIADDPVTISMTDMWRNLINLGVYDNYLHSLLKSYPEDTQVRVVQKCKREEVIEPIDITDGMDASGPAGIERPSTELKTAGDNATIIRQMMNEKLEERRRLIEEIADLQQKLDKSCWRVAEPERGIQNAEEDLFS</sequence>
<name>A0AAJ0CLI1_9HYPO</name>
<reference evidence="1" key="1">
    <citation type="submission" date="2023-06" db="EMBL/GenBank/DDBJ databases">
        <title>Conoideocrella luteorostrata (Hypocreales: Clavicipitaceae), a potential biocontrol fungus for elongate hemlock scale in United States Christmas tree production areas.</title>
        <authorList>
            <person name="Barrett H."/>
            <person name="Lovett B."/>
            <person name="Macias A.M."/>
            <person name="Stajich J.E."/>
            <person name="Kasson M.T."/>
        </authorList>
    </citation>
    <scope>NUCLEOTIDE SEQUENCE</scope>
    <source>
        <strain evidence="1">ARSEF 14590</strain>
    </source>
</reference>
<gene>
    <name evidence="1" type="ORF">QQS21_007084</name>
</gene>
<protein>
    <submittedName>
        <fullName evidence="1">Uncharacterized protein</fullName>
    </submittedName>
</protein>
<dbReference type="Proteomes" id="UP001251528">
    <property type="component" value="Unassembled WGS sequence"/>
</dbReference>
<proteinExistence type="predicted"/>
<evidence type="ECO:0000313" key="1">
    <source>
        <dbReference type="EMBL" id="KAK2595179.1"/>
    </source>
</evidence>
<organism evidence="1 2">
    <name type="scientific">Conoideocrella luteorostrata</name>
    <dbReference type="NCBI Taxonomy" id="1105319"/>
    <lineage>
        <taxon>Eukaryota</taxon>
        <taxon>Fungi</taxon>
        <taxon>Dikarya</taxon>
        <taxon>Ascomycota</taxon>
        <taxon>Pezizomycotina</taxon>
        <taxon>Sordariomycetes</taxon>
        <taxon>Hypocreomycetidae</taxon>
        <taxon>Hypocreales</taxon>
        <taxon>Clavicipitaceae</taxon>
        <taxon>Conoideocrella</taxon>
    </lineage>
</organism>
<evidence type="ECO:0000313" key="2">
    <source>
        <dbReference type="Proteomes" id="UP001251528"/>
    </source>
</evidence>
<dbReference type="EMBL" id="JASWJB010000140">
    <property type="protein sequence ID" value="KAK2595179.1"/>
    <property type="molecule type" value="Genomic_DNA"/>
</dbReference>
<comment type="caution">
    <text evidence="1">The sequence shown here is derived from an EMBL/GenBank/DDBJ whole genome shotgun (WGS) entry which is preliminary data.</text>
</comment>
<accession>A0AAJ0CLI1</accession>
<keyword evidence="2" id="KW-1185">Reference proteome</keyword>